<protein>
    <submittedName>
        <fullName evidence="1">Uncharacterized protein</fullName>
    </submittedName>
</protein>
<proteinExistence type="predicted"/>
<sequence>MVLSLMEQAVTYLRRSVQVFSLVTCLSLLPAAHGAFAQGQPAGSDDSALGTVHFPTSCSADVQPQFNQAVALLHSFWFQAAIDAFEEVLEVDSSCGIS</sequence>
<name>A0A382ZZQ9_9ZZZZ</name>
<gene>
    <name evidence="1" type="ORF">METZ01_LOCUS453901</name>
</gene>
<organism evidence="1">
    <name type="scientific">marine metagenome</name>
    <dbReference type="NCBI Taxonomy" id="408172"/>
    <lineage>
        <taxon>unclassified sequences</taxon>
        <taxon>metagenomes</taxon>
        <taxon>ecological metagenomes</taxon>
    </lineage>
</organism>
<reference evidence="1" key="1">
    <citation type="submission" date="2018-05" db="EMBL/GenBank/DDBJ databases">
        <authorList>
            <person name="Lanie J.A."/>
            <person name="Ng W.-L."/>
            <person name="Kazmierczak K.M."/>
            <person name="Andrzejewski T.M."/>
            <person name="Davidsen T.M."/>
            <person name="Wayne K.J."/>
            <person name="Tettelin H."/>
            <person name="Glass J.I."/>
            <person name="Rusch D."/>
            <person name="Podicherti R."/>
            <person name="Tsui H.-C.T."/>
            <person name="Winkler M.E."/>
        </authorList>
    </citation>
    <scope>NUCLEOTIDE SEQUENCE</scope>
</reference>
<feature type="non-terminal residue" evidence="1">
    <location>
        <position position="98"/>
    </location>
</feature>
<evidence type="ECO:0000313" key="1">
    <source>
        <dbReference type="EMBL" id="SVE01047.1"/>
    </source>
</evidence>
<accession>A0A382ZZQ9</accession>
<dbReference type="EMBL" id="UINC01188029">
    <property type="protein sequence ID" value="SVE01047.1"/>
    <property type="molecule type" value="Genomic_DNA"/>
</dbReference>
<dbReference type="AlphaFoldDB" id="A0A382ZZQ9"/>